<dbReference type="PROSITE" id="PS51354">
    <property type="entry name" value="GLUTAREDOXIN_2"/>
    <property type="match status" value="1"/>
</dbReference>
<evidence type="ECO:0000256" key="4">
    <source>
        <dbReference type="ARBA" id="ARBA00023157"/>
    </source>
</evidence>
<dbReference type="PANTHER" id="PTHR46679">
    <property type="match status" value="1"/>
</dbReference>
<keyword evidence="3" id="KW-0249">Electron transport</keyword>
<dbReference type="InterPro" id="IPR002109">
    <property type="entry name" value="Glutaredoxin"/>
</dbReference>
<evidence type="ECO:0000259" key="6">
    <source>
        <dbReference type="Pfam" id="PF00462"/>
    </source>
</evidence>
<organism evidence="7 8">
    <name type="scientific">Candidatus Comchoanobacter bicostacola</name>
    <dbReference type="NCBI Taxonomy" id="2919598"/>
    <lineage>
        <taxon>Bacteria</taxon>
        <taxon>Pseudomonadati</taxon>
        <taxon>Pseudomonadota</taxon>
        <taxon>Gammaproteobacteria</taxon>
        <taxon>Candidatus Comchoanobacterales</taxon>
        <taxon>Candidatus Comchoanobacteraceae</taxon>
        <taxon>Candidatus Comchoanobacter</taxon>
    </lineage>
</organism>
<keyword evidence="4" id="KW-1015">Disulfide bond</keyword>
<dbReference type="InterPro" id="IPR036249">
    <property type="entry name" value="Thioredoxin-like_sf"/>
</dbReference>
<feature type="domain" description="Glutaredoxin" evidence="6">
    <location>
        <begin position="5"/>
        <end position="64"/>
    </location>
</feature>
<dbReference type="PROSITE" id="PS00195">
    <property type="entry name" value="GLUTAREDOXIN_1"/>
    <property type="match status" value="1"/>
</dbReference>
<comment type="similarity">
    <text evidence="1">Belongs to the glutaredoxin family.</text>
</comment>
<protein>
    <submittedName>
        <fullName evidence="7">Glutathione S-transferase N-terminal domain-containing protein</fullName>
    </submittedName>
</protein>
<evidence type="ECO:0000256" key="5">
    <source>
        <dbReference type="ARBA" id="ARBA00023284"/>
    </source>
</evidence>
<evidence type="ECO:0000256" key="3">
    <source>
        <dbReference type="ARBA" id="ARBA00022982"/>
    </source>
</evidence>
<dbReference type="Proteomes" id="UP001055955">
    <property type="component" value="Chromosome"/>
</dbReference>
<evidence type="ECO:0000313" key="7">
    <source>
        <dbReference type="EMBL" id="UTC24095.1"/>
    </source>
</evidence>
<dbReference type="InterPro" id="IPR011767">
    <property type="entry name" value="GLR_AS"/>
</dbReference>
<dbReference type="RefSeq" id="WP_258567879.1">
    <property type="nucleotide sequence ID" value="NZ_CP092900.1"/>
</dbReference>
<dbReference type="InterPro" id="IPR014025">
    <property type="entry name" value="Glutaredoxin_subgr"/>
</dbReference>
<dbReference type="Pfam" id="PF00462">
    <property type="entry name" value="Glutaredoxin"/>
    <property type="match status" value="1"/>
</dbReference>
<dbReference type="Gene3D" id="3.40.30.10">
    <property type="entry name" value="Glutaredoxin"/>
    <property type="match status" value="1"/>
</dbReference>
<dbReference type="PRINTS" id="PR00160">
    <property type="entry name" value="GLUTAREDOXIN"/>
</dbReference>
<gene>
    <name evidence="7" type="ORF">MMH89_02490</name>
</gene>
<sequence length="84" mass="9469">MSVKIVLYSKSHCPYCVYAANLLNDLNLSFEEVKLKNDYEAIQALVERTGMRTLPQIFINDQLIGGYDDLKGLHDSGELSKMVS</sequence>
<evidence type="ECO:0000313" key="8">
    <source>
        <dbReference type="Proteomes" id="UP001055955"/>
    </source>
</evidence>
<accession>A0ABY5DIH5</accession>
<name>A0ABY5DIH5_9GAMM</name>
<evidence type="ECO:0000256" key="1">
    <source>
        <dbReference type="ARBA" id="ARBA00007787"/>
    </source>
</evidence>
<evidence type="ECO:0000256" key="2">
    <source>
        <dbReference type="ARBA" id="ARBA00022448"/>
    </source>
</evidence>
<dbReference type="SUPFAM" id="SSF52833">
    <property type="entry name" value="Thioredoxin-like"/>
    <property type="match status" value="1"/>
</dbReference>
<dbReference type="EMBL" id="CP092900">
    <property type="protein sequence ID" value="UTC24095.1"/>
    <property type="molecule type" value="Genomic_DNA"/>
</dbReference>
<reference evidence="7 8" key="1">
    <citation type="journal article" date="2022" name="Nat. Microbiol.">
        <title>The microbiome of a bacterivorous marine choanoflagellate contains a resource-demanding obligate bacterial associate.</title>
        <authorList>
            <person name="Needham D.M."/>
            <person name="Poirier C."/>
            <person name="Bachy C."/>
            <person name="George E.E."/>
            <person name="Wilken S."/>
            <person name="Yung C.C.M."/>
            <person name="Limardo A.J."/>
            <person name="Morando M."/>
            <person name="Sudek L."/>
            <person name="Malmstrom R.R."/>
            <person name="Keeling P.J."/>
            <person name="Santoro A.E."/>
            <person name="Worden A.Z."/>
        </authorList>
    </citation>
    <scope>NUCLEOTIDE SEQUENCE [LARGE SCALE GENOMIC DNA]</scope>
    <source>
        <strain evidence="7 8">Comchoano-1</strain>
    </source>
</reference>
<keyword evidence="2" id="KW-0813">Transport</keyword>
<keyword evidence="8" id="KW-1185">Reference proteome</keyword>
<dbReference type="PANTHER" id="PTHR46679:SF1">
    <property type="entry name" value="GLUTAREDOXIN-2, MITOCHONDRIAL"/>
    <property type="match status" value="1"/>
</dbReference>
<keyword evidence="5" id="KW-0676">Redox-active center</keyword>
<proteinExistence type="inferred from homology"/>